<keyword evidence="3 6" id="KW-0812">Transmembrane</keyword>
<dbReference type="GO" id="GO:0005789">
    <property type="term" value="C:endoplasmic reticulum membrane"/>
    <property type="evidence" value="ECO:0007669"/>
    <property type="project" value="TreeGrafter"/>
</dbReference>
<dbReference type="PANTHER" id="PTHR10984">
    <property type="entry name" value="ENDOPLASMIC RETICULUM-GOLGI INTERMEDIATE COMPARTMENT PROTEIN"/>
    <property type="match status" value="1"/>
</dbReference>
<evidence type="ECO:0000313" key="9">
    <source>
        <dbReference type="EMBL" id="KAG5463335.1"/>
    </source>
</evidence>
<dbReference type="PANTHER" id="PTHR10984:SF25">
    <property type="entry name" value="ENDOPLASMIC RETICULUM-GOLGI INTERMEDIATE COMPARTMENT PROTEIN 3"/>
    <property type="match status" value="1"/>
</dbReference>
<keyword evidence="4 6" id="KW-1133">Transmembrane helix</keyword>
<feature type="domain" description="Endoplasmic reticulum vesicle transporter C-terminal" evidence="7">
    <location>
        <begin position="237"/>
        <end position="332"/>
    </location>
</feature>
<dbReference type="OrthoDB" id="270930at2759"/>
<dbReference type="AlphaFoldDB" id="A0A8H8A1N6"/>
<comment type="caution">
    <text evidence="9">The sequence shown here is derived from an EMBL/GenBank/DDBJ whole genome shotgun (WGS) entry which is preliminary data.</text>
</comment>
<evidence type="ECO:0000256" key="1">
    <source>
        <dbReference type="ARBA" id="ARBA00004141"/>
    </source>
</evidence>
<dbReference type="Proteomes" id="UP000673691">
    <property type="component" value="Unassembled WGS sequence"/>
</dbReference>
<dbReference type="InterPro" id="IPR045888">
    <property type="entry name" value="Erv"/>
</dbReference>
<dbReference type="GO" id="GO:0006890">
    <property type="term" value="P:retrograde vesicle-mediated transport, Golgi to endoplasmic reticulum"/>
    <property type="evidence" value="ECO:0007669"/>
    <property type="project" value="TreeGrafter"/>
</dbReference>
<name>A0A8H8A1N6_9FUNG</name>
<dbReference type="GO" id="GO:0000139">
    <property type="term" value="C:Golgi membrane"/>
    <property type="evidence" value="ECO:0007669"/>
    <property type="project" value="TreeGrafter"/>
</dbReference>
<organism evidence="9 10">
    <name type="scientific">Olpidium bornovanus</name>
    <dbReference type="NCBI Taxonomy" id="278681"/>
    <lineage>
        <taxon>Eukaryota</taxon>
        <taxon>Fungi</taxon>
        <taxon>Fungi incertae sedis</taxon>
        <taxon>Olpidiomycota</taxon>
        <taxon>Olpidiomycotina</taxon>
        <taxon>Olpidiomycetes</taxon>
        <taxon>Olpidiales</taxon>
        <taxon>Olpidiaceae</taxon>
        <taxon>Olpidium</taxon>
    </lineage>
</organism>
<comment type="subcellular location">
    <subcellularLocation>
        <location evidence="1">Membrane</location>
        <topology evidence="1">Multi-pass membrane protein</topology>
    </subcellularLocation>
</comment>
<dbReference type="Pfam" id="PF13850">
    <property type="entry name" value="ERGIC_N"/>
    <property type="match status" value="1"/>
</dbReference>
<dbReference type="EMBL" id="JAEFCI010000779">
    <property type="protein sequence ID" value="KAG5463335.1"/>
    <property type="molecule type" value="Genomic_DNA"/>
</dbReference>
<keyword evidence="5 6" id="KW-0472">Membrane</keyword>
<reference evidence="9 10" key="1">
    <citation type="journal article" name="Sci. Rep.">
        <title>Genome-scale phylogenetic analyses confirm Olpidium as the closest living zoosporic fungus to the non-flagellated, terrestrial fungi.</title>
        <authorList>
            <person name="Chang Y."/>
            <person name="Rochon D."/>
            <person name="Sekimoto S."/>
            <person name="Wang Y."/>
            <person name="Chovatia M."/>
            <person name="Sandor L."/>
            <person name="Salamov A."/>
            <person name="Grigoriev I.V."/>
            <person name="Stajich J.E."/>
            <person name="Spatafora J.W."/>
        </authorList>
    </citation>
    <scope>NUCLEOTIDE SEQUENCE [LARGE SCALE GENOMIC DNA]</scope>
    <source>
        <strain evidence="9">S191</strain>
    </source>
</reference>
<evidence type="ECO:0000256" key="5">
    <source>
        <dbReference type="ARBA" id="ARBA00023136"/>
    </source>
</evidence>
<protein>
    <submittedName>
        <fullName evidence="9">Endoplasmic reticulum vesicle transporter-domain-containing protein</fullName>
    </submittedName>
</protein>
<gene>
    <name evidence="9" type="ORF">BJ554DRAFT_58</name>
</gene>
<feature type="transmembrane region" description="Helical" evidence="6">
    <location>
        <begin position="27"/>
        <end position="46"/>
    </location>
</feature>
<sequence>MNPQDPHPPRPLLWARPEADRFSPSRLLVFPSVTVISGLCIVALLVSEFTAYLTVEFKPGLTVDKSRKQKLAINMNITFPKIPGSRETDNTPLPLPVPLVLRLCKCAREGWSEKVREQAGEGCNVHGRLELNRVAGNFHIAPGSSFSQGGIHVHDFLPYLSTTFDFSHTIHHLSFGDRFEGAAAPLNGFTKETDERKGVVGVLGLGWGKGGVWVCSLACSLCFSPPILYLPLPSPTFRRQNTANHMFTYFVKVIGTSIWYRNGDFMQTNQFAVTHYERKNTNMRTQLPGFFVNYEISPLVVTYRETQRTLSWLVTGVCSIVGGIFTVAGIVDSVLYRAEKTLRKKMQLGKAS</sequence>
<comment type="similarity">
    <text evidence="2">Belongs to the ERGIC family.</text>
</comment>
<evidence type="ECO:0000259" key="8">
    <source>
        <dbReference type="Pfam" id="PF13850"/>
    </source>
</evidence>
<dbReference type="GO" id="GO:0030134">
    <property type="term" value="C:COPII-coated ER to Golgi transport vesicle"/>
    <property type="evidence" value="ECO:0007669"/>
    <property type="project" value="TreeGrafter"/>
</dbReference>
<dbReference type="GO" id="GO:0006888">
    <property type="term" value="P:endoplasmic reticulum to Golgi vesicle-mediated transport"/>
    <property type="evidence" value="ECO:0007669"/>
    <property type="project" value="TreeGrafter"/>
</dbReference>
<evidence type="ECO:0000256" key="6">
    <source>
        <dbReference type="SAM" id="Phobius"/>
    </source>
</evidence>
<evidence type="ECO:0000259" key="7">
    <source>
        <dbReference type="Pfam" id="PF07970"/>
    </source>
</evidence>
<dbReference type="InterPro" id="IPR012936">
    <property type="entry name" value="Erv_C"/>
</dbReference>
<dbReference type="Pfam" id="PF07970">
    <property type="entry name" value="COPIIcoated_ERV"/>
    <property type="match status" value="2"/>
</dbReference>
<evidence type="ECO:0000256" key="3">
    <source>
        <dbReference type="ARBA" id="ARBA00022692"/>
    </source>
</evidence>
<evidence type="ECO:0000256" key="2">
    <source>
        <dbReference type="ARBA" id="ARBA00005648"/>
    </source>
</evidence>
<feature type="domain" description="Endoplasmic reticulum vesicle transporter C-terminal" evidence="7">
    <location>
        <begin position="105"/>
        <end position="195"/>
    </location>
</feature>
<evidence type="ECO:0000256" key="4">
    <source>
        <dbReference type="ARBA" id="ARBA00022989"/>
    </source>
</evidence>
<dbReference type="InterPro" id="IPR039542">
    <property type="entry name" value="Erv_N"/>
</dbReference>
<accession>A0A8H8A1N6</accession>
<feature type="transmembrane region" description="Helical" evidence="6">
    <location>
        <begin position="310"/>
        <end position="336"/>
    </location>
</feature>
<proteinExistence type="inferred from homology"/>
<feature type="domain" description="Endoplasmic reticulum vesicle transporter N-terminal" evidence="8">
    <location>
        <begin position="33"/>
        <end position="83"/>
    </location>
</feature>
<keyword evidence="10" id="KW-1185">Reference proteome</keyword>
<evidence type="ECO:0000313" key="10">
    <source>
        <dbReference type="Proteomes" id="UP000673691"/>
    </source>
</evidence>